<dbReference type="EMBL" id="ANIY01003970">
    <property type="protein sequence ID" value="ETP32531.1"/>
    <property type="molecule type" value="Genomic_DNA"/>
</dbReference>
<name>W2YC01_PHYNI</name>
<dbReference type="Proteomes" id="UP000018948">
    <property type="component" value="Unassembled WGS sequence"/>
</dbReference>
<accession>W2YC01</accession>
<gene>
    <name evidence="2" type="ORF">F442_18792</name>
</gene>
<evidence type="ECO:0000313" key="2">
    <source>
        <dbReference type="EMBL" id="ETP32531.1"/>
    </source>
</evidence>
<feature type="compositionally biased region" description="Low complexity" evidence="1">
    <location>
        <begin position="57"/>
        <end position="68"/>
    </location>
</feature>
<comment type="caution">
    <text evidence="2">The sequence shown here is derived from an EMBL/GenBank/DDBJ whole genome shotgun (WGS) entry which is preliminary data.</text>
</comment>
<proteinExistence type="predicted"/>
<organism evidence="2 3">
    <name type="scientific">Phytophthora nicotianae P10297</name>
    <dbReference type="NCBI Taxonomy" id="1317064"/>
    <lineage>
        <taxon>Eukaryota</taxon>
        <taxon>Sar</taxon>
        <taxon>Stramenopiles</taxon>
        <taxon>Oomycota</taxon>
        <taxon>Peronosporomycetes</taxon>
        <taxon>Peronosporales</taxon>
        <taxon>Peronosporaceae</taxon>
        <taxon>Phytophthora</taxon>
    </lineage>
</organism>
<reference evidence="2 3" key="1">
    <citation type="submission" date="2013-11" db="EMBL/GenBank/DDBJ databases">
        <title>The Genome Sequence of Phytophthora parasitica P10297.</title>
        <authorList>
            <consortium name="The Broad Institute Genomics Platform"/>
            <person name="Russ C."/>
            <person name="Tyler B."/>
            <person name="Panabieres F."/>
            <person name="Shan W."/>
            <person name="Tripathy S."/>
            <person name="Grunwald N."/>
            <person name="Machado M."/>
            <person name="Johnson C.S."/>
            <person name="Walker B."/>
            <person name="Young S.K."/>
            <person name="Zeng Q."/>
            <person name="Gargeya S."/>
            <person name="Fitzgerald M."/>
            <person name="Haas B."/>
            <person name="Abouelleil A."/>
            <person name="Allen A.W."/>
            <person name="Alvarado L."/>
            <person name="Arachchi H.M."/>
            <person name="Berlin A.M."/>
            <person name="Chapman S.B."/>
            <person name="Gainer-Dewar J."/>
            <person name="Goldberg J."/>
            <person name="Griggs A."/>
            <person name="Gujja S."/>
            <person name="Hansen M."/>
            <person name="Howarth C."/>
            <person name="Imamovic A."/>
            <person name="Ireland A."/>
            <person name="Larimer J."/>
            <person name="McCowan C."/>
            <person name="Murphy C."/>
            <person name="Pearson M."/>
            <person name="Poon T.W."/>
            <person name="Priest M."/>
            <person name="Roberts A."/>
            <person name="Saif S."/>
            <person name="Shea T."/>
            <person name="Sisk P."/>
            <person name="Sykes S."/>
            <person name="Wortman J."/>
            <person name="Nusbaum C."/>
            <person name="Birren B."/>
        </authorList>
    </citation>
    <scope>NUCLEOTIDE SEQUENCE [LARGE SCALE GENOMIC DNA]</scope>
    <source>
        <strain evidence="2 3">P10297</strain>
    </source>
</reference>
<dbReference type="AlphaFoldDB" id="W2YC01"/>
<evidence type="ECO:0000256" key="1">
    <source>
        <dbReference type="SAM" id="MobiDB-lite"/>
    </source>
</evidence>
<protein>
    <submittedName>
        <fullName evidence="2">Uncharacterized protein</fullName>
    </submittedName>
</protein>
<evidence type="ECO:0000313" key="3">
    <source>
        <dbReference type="Proteomes" id="UP000018948"/>
    </source>
</evidence>
<sequence>MSLNFNDDTDFPMFNINTGAKMLKISHSSSQPSGHTTTPNNPASKLLKTDSHGHATSSSKLLKAGSSLPTRPLRKQRRFAQSTEAQAPFPRLCSGSALDQSLIVEHSRCRSVPSATSSWFRTSFPRSVLGHEEGCNRRCNALGYLNTKFDRFCTTSSHSFAGSCENSLQESLYLAISWNARTSMRGITATHPIPADEIIEQYSGHLEHFGPPCHNARPNEGNRMHLKMKTTRNAYVSLDAVVDEPFL</sequence>
<feature type="region of interest" description="Disordered" evidence="1">
    <location>
        <begin position="26"/>
        <end position="83"/>
    </location>
</feature>
<feature type="compositionally biased region" description="Polar residues" evidence="1">
    <location>
        <begin position="26"/>
        <end position="43"/>
    </location>
</feature>